<organism evidence="1 2">
    <name type="scientific">Flavilitoribacter nigricans (strain ATCC 23147 / DSM 23189 / NBRC 102662 / NCIMB 1420 / SS-2)</name>
    <name type="common">Lewinella nigricans</name>
    <dbReference type="NCBI Taxonomy" id="1122177"/>
    <lineage>
        <taxon>Bacteria</taxon>
        <taxon>Pseudomonadati</taxon>
        <taxon>Bacteroidota</taxon>
        <taxon>Saprospiria</taxon>
        <taxon>Saprospirales</taxon>
        <taxon>Lewinellaceae</taxon>
        <taxon>Flavilitoribacter</taxon>
    </lineage>
</organism>
<sequence>MFLLWFRKEDGWDLGLLQRGWNFFLRCECVYVEMCECWVAKWLNMWNFSDLGAGNPNVHTFEL</sequence>
<accession>A0A2D0N8I0</accession>
<name>A0A2D0N8I0_FLAN2</name>
<reference evidence="1 2" key="1">
    <citation type="submission" date="2017-10" db="EMBL/GenBank/DDBJ databases">
        <title>The draft genome sequence of Lewinella nigricans NBRC 102662.</title>
        <authorList>
            <person name="Wang K."/>
        </authorList>
    </citation>
    <scope>NUCLEOTIDE SEQUENCE [LARGE SCALE GENOMIC DNA]</scope>
    <source>
        <strain evidence="1 2">NBRC 102662</strain>
    </source>
</reference>
<proteinExistence type="predicted"/>
<dbReference type="Proteomes" id="UP000223913">
    <property type="component" value="Unassembled WGS sequence"/>
</dbReference>
<dbReference type="AlphaFoldDB" id="A0A2D0N8I0"/>
<keyword evidence="2" id="KW-1185">Reference proteome</keyword>
<dbReference type="EMBL" id="PDUD01000025">
    <property type="protein sequence ID" value="PHN04459.1"/>
    <property type="molecule type" value="Genomic_DNA"/>
</dbReference>
<evidence type="ECO:0000313" key="1">
    <source>
        <dbReference type="EMBL" id="PHN04459.1"/>
    </source>
</evidence>
<evidence type="ECO:0000313" key="2">
    <source>
        <dbReference type="Proteomes" id="UP000223913"/>
    </source>
</evidence>
<comment type="caution">
    <text evidence="1">The sequence shown here is derived from an EMBL/GenBank/DDBJ whole genome shotgun (WGS) entry which is preliminary data.</text>
</comment>
<gene>
    <name evidence="1" type="ORF">CRP01_20845</name>
</gene>
<protein>
    <submittedName>
        <fullName evidence="1">Uncharacterized protein</fullName>
    </submittedName>
</protein>